<accession>A0ABX9EAS7</accession>
<evidence type="ECO:0000256" key="5">
    <source>
        <dbReference type="SAM" id="MobiDB-lite"/>
    </source>
</evidence>
<dbReference type="Gene3D" id="3.50.50.60">
    <property type="entry name" value="FAD/NAD(P)-binding domain"/>
    <property type="match status" value="1"/>
</dbReference>
<name>A0ABX9EAS7_9PSEU</name>
<evidence type="ECO:0000256" key="3">
    <source>
        <dbReference type="ARBA" id="ARBA00023002"/>
    </source>
</evidence>
<keyword evidence="4" id="KW-0503">Monooxygenase</keyword>
<dbReference type="InterPro" id="IPR036188">
    <property type="entry name" value="FAD/NAD-bd_sf"/>
</dbReference>
<evidence type="ECO:0000256" key="1">
    <source>
        <dbReference type="ARBA" id="ARBA00022630"/>
    </source>
</evidence>
<keyword evidence="1" id="KW-0285">Flavoprotein</keyword>
<feature type="domain" description="FAD-binding" evidence="6">
    <location>
        <begin position="282"/>
        <end position="330"/>
    </location>
</feature>
<reference evidence="7 8" key="1">
    <citation type="submission" date="2018-06" db="EMBL/GenBank/DDBJ databases">
        <title>Genomic Encyclopedia of Type Strains, Phase IV (KMG-IV): sequencing the most valuable type-strain genomes for metagenomic binning, comparative biology and taxonomic classification.</title>
        <authorList>
            <person name="Goeker M."/>
        </authorList>
    </citation>
    <scope>NUCLEOTIDE SEQUENCE [LARGE SCALE GENOMIC DNA]</scope>
    <source>
        <strain evidence="7 8">DSM 45479</strain>
    </source>
</reference>
<dbReference type="EMBL" id="QLTT01000003">
    <property type="protein sequence ID" value="RAS67073.1"/>
    <property type="molecule type" value="Genomic_DNA"/>
</dbReference>
<keyword evidence="2" id="KW-0274">FAD</keyword>
<keyword evidence="8" id="KW-1185">Reference proteome</keyword>
<feature type="region of interest" description="Disordered" evidence="5">
    <location>
        <begin position="199"/>
        <end position="219"/>
    </location>
</feature>
<protein>
    <submittedName>
        <fullName evidence="7">2-polyprenyl-6-methoxyphenol hydroxylase-like FAD-dependent oxidoreductase</fullName>
    </submittedName>
</protein>
<dbReference type="SUPFAM" id="SSF51905">
    <property type="entry name" value="FAD/NAD(P)-binding domain"/>
    <property type="match status" value="1"/>
</dbReference>
<gene>
    <name evidence="7" type="ORF">C8D87_103412</name>
</gene>
<dbReference type="PANTHER" id="PTHR46972:SF1">
    <property type="entry name" value="FAD DEPENDENT OXIDOREDUCTASE DOMAIN-CONTAINING PROTEIN"/>
    <property type="match status" value="1"/>
</dbReference>
<feature type="domain" description="FAD-binding" evidence="6">
    <location>
        <begin position="4"/>
        <end position="170"/>
    </location>
</feature>
<feature type="compositionally biased region" description="Basic and acidic residues" evidence="5">
    <location>
        <begin position="204"/>
        <end position="218"/>
    </location>
</feature>
<keyword evidence="3" id="KW-0560">Oxidoreductase</keyword>
<sequence length="367" mass="39270">MHSPVTIIGAGLGGLTLARVLHVHGIPAVVYEAEPSPSVRAQGGMLDIRDYNGQLAVIAAGLMDEFRGLVLEGRQAMRIVGSDGTILFDKADDGTGGRPEIQRGDLRQMLLDSLPDGTVRWGHKVSSARTVVEGVHEVTFTNGTTVATNLLVGADGAWSRIRPLLTDATPEYAGISFVETYLFESETRHPAAAKVVGGGMMIPPRERQGDHRASGERRHPARLRGAHRAAGWFAAIDAAKIAGEFDGWAPELLALITDSDTGLIWRPHYTLPAGHRWDRVAGVTLLGDAAHLKAPDGEGANLAMLDGAELGQALAAHSGDVETALAEYEQAMFTRVETPTDDAVVLETLFGDDTPHALIEMFTEQER</sequence>
<dbReference type="PRINTS" id="PR00420">
    <property type="entry name" value="RNGMNOXGNASE"/>
</dbReference>
<evidence type="ECO:0000259" key="6">
    <source>
        <dbReference type="Pfam" id="PF01494"/>
    </source>
</evidence>
<evidence type="ECO:0000313" key="8">
    <source>
        <dbReference type="Proteomes" id="UP000248714"/>
    </source>
</evidence>
<evidence type="ECO:0000256" key="2">
    <source>
        <dbReference type="ARBA" id="ARBA00022827"/>
    </source>
</evidence>
<comment type="caution">
    <text evidence="7">The sequence shown here is derived from an EMBL/GenBank/DDBJ whole genome shotgun (WGS) entry which is preliminary data.</text>
</comment>
<proteinExistence type="predicted"/>
<dbReference type="Proteomes" id="UP000248714">
    <property type="component" value="Unassembled WGS sequence"/>
</dbReference>
<dbReference type="Pfam" id="PF01494">
    <property type="entry name" value="FAD_binding_3"/>
    <property type="match status" value="2"/>
</dbReference>
<dbReference type="PANTHER" id="PTHR46972">
    <property type="entry name" value="MONOOXYGENASE ASQM-RELATED"/>
    <property type="match status" value="1"/>
</dbReference>
<organism evidence="7 8">
    <name type="scientific">Lentzea atacamensis</name>
    <dbReference type="NCBI Taxonomy" id="531938"/>
    <lineage>
        <taxon>Bacteria</taxon>
        <taxon>Bacillati</taxon>
        <taxon>Actinomycetota</taxon>
        <taxon>Actinomycetes</taxon>
        <taxon>Pseudonocardiales</taxon>
        <taxon>Pseudonocardiaceae</taxon>
        <taxon>Lentzea</taxon>
    </lineage>
</organism>
<dbReference type="InterPro" id="IPR002938">
    <property type="entry name" value="FAD-bd"/>
</dbReference>
<evidence type="ECO:0000313" key="7">
    <source>
        <dbReference type="EMBL" id="RAS67073.1"/>
    </source>
</evidence>
<evidence type="ECO:0000256" key="4">
    <source>
        <dbReference type="ARBA" id="ARBA00023033"/>
    </source>
</evidence>